<dbReference type="Pfam" id="PF00860">
    <property type="entry name" value="Xan_ur_permease"/>
    <property type="match status" value="1"/>
</dbReference>
<organism evidence="8">
    <name type="scientific">Mucochytrium quahogii</name>
    <dbReference type="NCBI Taxonomy" id="96639"/>
    <lineage>
        <taxon>Eukaryota</taxon>
        <taxon>Sar</taxon>
        <taxon>Stramenopiles</taxon>
        <taxon>Bigyra</taxon>
        <taxon>Labyrinthulomycetes</taxon>
        <taxon>Thraustochytrida</taxon>
        <taxon>Thraustochytriidae</taxon>
        <taxon>Mucochytrium</taxon>
    </lineage>
</organism>
<evidence type="ECO:0000256" key="4">
    <source>
        <dbReference type="ARBA" id="ARBA00022692"/>
    </source>
</evidence>
<dbReference type="GO" id="GO:0005345">
    <property type="term" value="F:purine nucleobase transmembrane transporter activity"/>
    <property type="evidence" value="ECO:0007669"/>
    <property type="project" value="TreeGrafter"/>
</dbReference>
<feature type="transmembrane region" description="Helical" evidence="7">
    <location>
        <begin position="139"/>
        <end position="159"/>
    </location>
</feature>
<evidence type="ECO:0000313" key="8">
    <source>
        <dbReference type="EMBL" id="CAD9681595.1"/>
    </source>
</evidence>
<feature type="transmembrane region" description="Helical" evidence="7">
    <location>
        <begin position="297"/>
        <end position="320"/>
    </location>
</feature>
<feature type="transmembrane region" description="Helical" evidence="7">
    <location>
        <begin position="399"/>
        <end position="421"/>
    </location>
</feature>
<feature type="transmembrane region" description="Helical" evidence="7">
    <location>
        <begin position="58"/>
        <end position="83"/>
    </location>
</feature>
<dbReference type="InterPro" id="IPR006043">
    <property type="entry name" value="NCS2"/>
</dbReference>
<keyword evidence="6 7" id="KW-0472">Membrane</keyword>
<dbReference type="PANTHER" id="PTHR43337:SF1">
    <property type="entry name" value="XANTHINE_URACIL PERMEASE C887.17-RELATED"/>
    <property type="match status" value="1"/>
</dbReference>
<evidence type="ECO:0000256" key="2">
    <source>
        <dbReference type="ARBA" id="ARBA00005697"/>
    </source>
</evidence>
<feature type="transmembrane region" description="Helical" evidence="7">
    <location>
        <begin position="252"/>
        <end position="277"/>
    </location>
</feature>
<proteinExistence type="inferred from homology"/>
<accession>A0A7S2RV12</accession>
<dbReference type="InterPro" id="IPR045018">
    <property type="entry name" value="Azg-like"/>
</dbReference>
<sequence>MKSLHGYLEKTFHLTERRTDVWQELRAGTSTFLTMAYILLVNPQVLGTPHTGLELTDVVVGTAVASAFGSILVGYCANLPFGLAPGLGLSAYLSYGLVKGKGIPWEGALATSFLAGAIMVFLAITNLSDIAMAWIPRTIKIATVIGMGLLLTFIGMQSIELVVSSGDDSLVMLGPLDRFEIWLSLAGLLLLATLSHHRVKGAVVLGIFIVTVIMWIASDNWPHTIVEWPSESAPIWKKATHLSMVLKHLSKYGSGICAFLLVGVFDVSGVMFGLAVLANLHKEDHNGVAHVPNSKWVFIAAGLSTMLAACLGCSPIIVHIESAAGIKEGGRTGLTAVVVGLWFFISLFFAPLLGSIPQEATAPVVILIGASMMGQAAEIDWKEMRVAVPAFLTLSLMPFTFSIPNGIFFGIVSNIVLSITCDGCFGLCKNREEQIHDDISVISTPTGGPLHIQHVHAPEGYGTVDKVQCNGDMQRSFSYDSFVRSPTLLLRREEYAGDLSGAATPSAHYF</sequence>
<dbReference type="GO" id="GO:0005886">
    <property type="term" value="C:plasma membrane"/>
    <property type="evidence" value="ECO:0007669"/>
    <property type="project" value="TreeGrafter"/>
</dbReference>
<keyword evidence="4 7" id="KW-0812">Transmembrane</keyword>
<keyword evidence="5 7" id="KW-1133">Transmembrane helix</keyword>
<evidence type="ECO:0000256" key="7">
    <source>
        <dbReference type="SAM" id="Phobius"/>
    </source>
</evidence>
<dbReference type="GO" id="GO:0012505">
    <property type="term" value="C:endomembrane system"/>
    <property type="evidence" value="ECO:0007669"/>
    <property type="project" value="UniProtKB-SubCell"/>
</dbReference>
<dbReference type="EMBL" id="HBHK01011693">
    <property type="protein sequence ID" value="CAD9681595.1"/>
    <property type="molecule type" value="Transcribed_RNA"/>
</dbReference>
<reference evidence="8" key="1">
    <citation type="submission" date="2021-01" db="EMBL/GenBank/DDBJ databases">
        <authorList>
            <person name="Corre E."/>
            <person name="Pelletier E."/>
            <person name="Niang G."/>
            <person name="Scheremetjew M."/>
            <person name="Finn R."/>
            <person name="Kale V."/>
            <person name="Holt S."/>
            <person name="Cochrane G."/>
            <person name="Meng A."/>
            <person name="Brown T."/>
            <person name="Cohen L."/>
        </authorList>
    </citation>
    <scope>NUCLEOTIDE SEQUENCE</scope>
    <source>
        <strain evidence="8">NY070348D</strain>
    </source>
</reference>
<dbReference type="AlphaFoldDB" id="A0A7S2RV12"/>
<comment type="similarity">
    <text evidence="2">Belongs to the nucleobase:cation symporter-2 (NCS2) (TC 2.A.40) family. Azg-like subfamily.</text>
</comment>
<evidence type="ECO:0000256" key="6">
    <source>
        <dbReference type="ARBA" id="ARBA00023136"/>
    </source>
</evidence>
<evidence type="ECO:0000256" key="1">
    <source>
        <dbReference type="ARBA" id="ARBA00004127"/>
    </source>
</evidence>
<feature type="transmembrane region" description="Helical" evidence="7">
    <location>
        <begin position="179"/>
        <end position="195"/>
    </location>
</feature>
<gene>
    <name evidence="8" type="ORF">QSP1433_LOCUS7353</name>
</gene>
<evidence type="ECO:0000256" key="5">
    <source>
        <dbReference type="ARBA" id="ARBA00022989"/>
    </source>
</evidence>
<name>A0A7S2RV12_9STRA</name>
<feature type="transmembrane region" description="Helical" evidence="7">
    <location>
        <begin position="202"/>
        <end position="218"/>
    </location>
</feature>
<comment type="subcellular location">
    <subcellularLocation>
        <location evidence="1">Endomembrane system</location>
        <topology evidence="1">Multi-pass membrane protein</topology>
    </subcellularLocation>
</comment>
<feature type="transmembrane region" description="Helical" evidence="7">
    <location>
        <begin position="103"/>
        <end position="127"/>
    </location>
</feature>
<dbReference type="PANTHER" id="PTHR43337">
    <property type="entry name" value="XANTHINE/URACIL PERMEASE C887.17-RELATED"/>
    <property type="match status" value="1"/>
</dbReference>
<feature type="transmembrane region" description="Helical" evidence="7">
    <location>
        <begin position="360"/>
        <end position="379"/>
    </location>
</feature>
<evidence type="ECO:0000256" key="3">
    <source>
        <dbReference type="ARBA" id="ARBA00022448"/>
    </source>
</evidence>
<protein>
    <submittedName>
        <fullName evidence="8">Uncharacterized protein</fullName>
    </submittedName>
</protein>
<feature type="transmembrane region" description="Helical" evidence="7">
    <location>
        <begin position="332"/>
        <end position="353"/>
    </location>
</feature>
<keyword evidence="3" id="KW-0813">Transport</keyword>